<dbReference type="GO" id="GO:0016020">
    <property type="term" value="C:membrane"/>
    <property type="evidence" value="ECO:0007669"/>
    <property type="project" value="UniProtKB-SubCell"/>
</dbReference>
<proteinExistence type="inferred from homology"/>
<feature type="transmembrane region" description="Helical" evidence="10">
    <location>
        <begin position="317"/>
        <end position="335"/>
    </location>
</feature>
<dbReference type="GO" id="GO:0005737">
    <property type="term" value="C:cytoplasm"/>
    <property type="evidence" value="ECO:0007669"/>
    <property type="project" value="UniProtKB-ARBA"/>
</dbReference>
<dbReference type="Pfam" id="PF05078">
    <property type="entry name" value="DUF679"/>
    <property type="match status" value="1"/>
</dbReference>
<comment type="subcellular location">
    <subcellularLocation>
        <location evidence="1">Membrane</location>
        <topology evidence="1">Multi-pass membrane protein</topology>
    </subcellularLocation>
    <subcellularLocation>
        <location evidence="2">Membrane</location>
        <topology evidence="2">Single-pass membrane protein</topology>
    </subcellularLocation>
</comment>
<dbReference type="PANTHER" id="PTHR47974">
    <property type="entry name" value="OS07G0415500 PROTEIN"/>
    <property type="match status" value="1"/>
</dbReference>
<name>A0A6A6K3W4_HEVBR</name>
<dbReference type="InterPro" id="IPR007770">
    <property type="entry name" value="DMP"/>
</dbReference>
<evidence type="ECO:0000256" key="2">
    <source>
        <dbReference type="ARBA" id="ARBA00004167"/>
    </source>
</evidence>
<evidence type="ECO:0000256" key="4">
    <source>
        <dbReference type="ARBA" id="ARBA00022692"/>
    </source>
</evidence>
<keyword evidence="8" id="KW-1015">Disulfide bond</keyword>
<dbReference type="PANTHER" id="PTHR47974:SF3">
    <property type="entry name" value="RECEPTOR-LIKE SERINE_THREONINE-PROTEIN KINASE"/>
    <property type="match status" value="1"/>
</dbReference>
<evidence type="ECO:0000256" key="5">
    <source>
        <dbReference type="ARBA" id="ARBA00022729"/>
    </source>
</evidence>
<organism evidence="12 13">
    <name type="scientific">Hevea brasiliensis</name>
    <name type="common">Para rubber tree</name>
    <name type="synonym">Siphonia brasiliensis</name>
    <dbReference type="NCBI Taxonomy" id="3981"/>
    <lineage>
        <taxon>Eukaryota</taxon>
        <taxon>Viridiplantae</taxon>
        <taxon>Streptophyta</taxon>
        <taxon>Embryophyta</taxon>
        <taxon>Tracheophyta</taxon>
        <taxon>Spermatophyta</taxon>
        <taxon>Magnoliopsida</taxon>
        <taxon>eudicotyledons</taxon>
        <taxon>Gunneridae</taxon>
        <taxon>Pentapetalae</taxon>
        <taxon>rosids</taxon>
        <taxon>fabids</taxon>
        <taxon>Malpighiales</taxon>
        <taxon>Euphorbiaceae</taxon>
        <taxon>Crotonoideae</taxon>
        <taxon>Micrandreae</taxon>
        <taxon>Hevea</taxon>
    </lineage>
</organism>
<comment type="similarity">
    <text evidence="3">Belongs to the plant DMP1 protein family.</text>
</comment>
<keyword evidence="4 10" id="KW-0812">Transmembrane</keyword>
<dbReference type="InterPro" id="IPR000742">
    <property type="entry name" value="EGF"/>
</dbReference>
<keyword evidence="5" id="KW-0732">Signal</keyword>
<keyword evidence="9" id="KW-0245">EGF-like domain</keyword>
<comment type="caution">
    <text evidence="12">The sequence shown here is derived from an EMBL/GenBank/DDBJ whole genome shotgun (WGS) entry which is preliminary data.</text>
</comment>
<evidence type="ECO:0000313" key="13">
    <source>
        <dbReference type="Proteomes" id="UP000467840"/>
    </source>
</evidence>
<evidence type="ECO:0000256" key="6">
    <source>
        <dbReference type="ARBA" id="ARBA00022989"/>
    </source>
</evidence>
<dbReference type="PROSITE" id="PS50026">
    <property type="entry name" value="EGF_3"/>
    <property type="match status" value="1"/>
</dbReference>
<evidence type="ECO:0000256" key="7">
    <source>
        <dbReference type="ARBA" id="ARBA00023136"/>
    </source>
</evidence>
<dbReference type="AlphaFoldDB" id="A0A6A6K3W4"/>
<protein>
    <recommendedName>
        <fullName evidence="11">EGF-like domain-containing protein</fullName>
    </recommendedName>
</protein>
<feature type="domain" description="EGF-like" evidence="11">
    <location>
        <begin position="145"/>
        <end position="183"/>
    </location>
</feature>
<dbReference type="EMBL" id="JAAGAX010000038">
    <property type="protein sequence ID" value="KAF2282983.1"/>
    <property type="molecule type" value="Genomic_DNA"/>
</dbReference>
<keyword evidence="13" id="KW-1185">Reference proteome</keyword>
<dbReference type="Pfam" id="PF00954">
    <property type="entry name" value="S_locus_glycop"/>
    <property type="match status" value="1"/>
</dbReference>
<evidence type="ECO:0000256" key="1">
    <source>
        <dbReference type="ARBA" id="ARBA00004141"/>
    </source>
</evidence>
<gene>
    <name evidence="12" type="ORF">GH714_043632</name>
</gene>
<feature type="transmembrane region" description="Helical" evidence="10">
    <location>
        <begin position="355"/>
        <end position="374"/>
    </location>
</feature>
<evidence type="ECO:0000256" key="9">
    <source>
        <dbReference type="PROSITE-ProRule" id="PRU00076"/>
    </source>
</evidence>
<sequence length="386" mass="43578">MDNDKFLWESFGWPTDTLLPEQQLTKTKSLVSSKSKTNRSSGPYKLYFDNDNVLHLLFQSPEVSSRYWPLAWLSNCQAGRTEYNSSRVAVLNSSGYFSSSDDFKFSSVDVGVKCLRRLTLDPDGNLRLYSLEETNGRWVVSWQSSSNPCKVHGVCGPNSICSYDPSLGRRCTCIPGYKAKIPTDWSSGCEPDFDPNKDESEFSFTKVSHNEFYGYDSSYSINYTFERCKKLCFKMRSCKGFQYKFKGDADAGYFECFTKAFLYNGMLSPSFNGDMYLKLPKGTPFSGNILDKQRGLAVFKPGLAVEVPKDEKYKVGFTDFVHAIMSVMVFVAIAFSDHRVTDCLFPGHVKEMDQVMESFPLMVGIVCSGLFLLFPNTRYGVGCMAT</sequence>
<evidence type="ECO:0000256" key="10">
    <source>
        <dbReference type="SAM" id="Phobius"/>
    </source>
</evidence>
<dbReference type="GO" id="GO:0048544">
    <property type="term" value="P:recognition of pollen"/>
    <property type="evidence" value="ECO:0007669"/>
    <property type="project" value="InterPro"/>
</dbReference>
<keyword evidence="6 10" id="KW-1133">Transmembrane helix</keyword>
<dbReference type="Proteomes" id="UP000467840">
    <property type="component" value="Unassembled WGS sequence"/>
</dbReference>
<dbReference type="Gene3D" id="2.90.10.10">
    <property type="entry name" value="Bulb-type lectin domain"/>
    <property type="match status" value="1"/>
</dbReference>
<dbReference type="InterPro" id="IPR036426">
    <property type="entry name" value="Bulb-type_lectin_dom_sf"/>
</dbReference>
<evidence type="ECO:0000259" key="11">
    <source>
        <dbReference type="PROSITE" id="PS50026"/>
    </source>
</evidence>
<accession>A0A6A6K3W4</accession>
<reference evidence="12 13" key="1">
    <citation type="journal article" date="2020" name="Mol. Plant">
        <title>The Chromosome-Based Rubber Tree Genome Provides New Insights into Spurge Genome Evolution and Rubber Biosynthesis.</title>
        <authorList>
            <person name="Liu J."/>
            <person name="Shi C."/>
            <person name="Shi C.C."/>
            <person name="Li W."/>
            <person name="Zhang Q.J."/>
            <person name="Zhang Y."/>
            <person name="Li K."/>
            <person name="Lu H.F."/>
            <person name="Shi C."/>
            <person name="Zhu S.T."/>
            <person name="Xiao Z.Y."/>
            <person name="Nan H."/>
            <person name="Yue Y."/>
            <person name="Zhu X.G."/>
            <person name="Wu Y."/>
            <person name="Hong X.N."/>
            <person name="Fan G.Y."/>
            <person name="Tong Y."/>
            <person name="Zhang D."/>
            <person name="Mao C.L."/>
            <person name="Liu Y.L."/>
            <person name="Hao S.J."/>
            <person name="Liu W.Q."/>
            <person name="Lv M.Q."/>
            <person name="Zhang H.B."/>
            <person name="Liu Y."/>
            <person name="Hu-Tang G.R."/>
            <person name="Wang J.P."/>
            <person name="Wang J.H."/>
            <person name="Sun Y.H."/>
            <person name="Ni S.B."/>
            <person name="Chen W.B."/>
            <person name="Zhang X.C."/>
            <person name="Jiao Y.N."/>
            <person name="Eichler E.E."/>
            <person name="Li G.H."/>
            <person name="Liu X."/>
            <person name="Gao L.Z."/>
        </authorList>
    </citation>
    <scope>NUCLEOTIDE SEQUENCE [LARGE SCALE GENOMIC DNA]</scope>
    <source>
        <strain evidence="13">cv. GT1</strain>
        <tissue evidence="12">Leaf</tissue>
    </source>
</reference>
<evidence type="ECO:0000313" key="12">
    <source>
        <dbReference type="EMBL" id="KAF2282983.1"/>
    </source>
</evidence>
<dbReference type="InterPro" id="IPR000858">
    <property type="entry name" value="S_locus_glycoprot_dom"/>
</dbReference>
<evidence type="ECO:0000256" key="8">
    <source>
        <dbReference type="ARBA" id="ARBA00023157"/>
    </source>
</evidence>
<comment type="caution">
    <text evidence="9">Lacks conserved residue(s) required for the propagation of feature annotation.</text>
</comment>
<keyword evidence="7 10" id="KW-0472">Membrane</keyword>
<evidence type="ECO:0000256" key="3">
    <source>
        <dbReference type="ARBA" id="ARBA00008707"/>
    </source>
</evidence>